<dbReference type="RefSeq" id="XP_005832503.1">
    <property type="nucleotide sequence ID" value="XM_005832446.1"/>
</dbReference>
<reference evidence="3" key="2">
    <citation type="submission" date="2012-11" db="EMBL/GenBank/DDBJ databases">
        <authorList>
            <person name="Kuo A."/>
            <person name="Curtis B.A."/>
            <person name="Tanifuji G."/>
            <person name="Burki F."/>
            <person name="Gruber A."/>
            <person name="Irimia M."/>
            <person name="Maruyama S."/>
            <person name="Arias M.C."/>
            <person name="Ball S.G."/>
            <person name="Gile G.H."/>
            <person name="Hirakawa Y."/>
            <person name="Hopkins J.F."/>
            <person name="Rensing S.A."/>
            <person name="Schmutz J."/>
            <person name="Symeonidi A."/>
            <person name="Elias M."/>
            <person name="Eveleigh R.J."/>
            <person name="Herman E.K."/>
            <person name="Klute M.J."/>
            <person name="Nakayama T."/>
            <person name="Obornik M."/>
            <person name="Reyes-Prieto A."/>
            <person name="Armbrust E.V."/>
            <person name="Aves S.J."/>
            <person name="Beiko R.G."/>
            <person name="Coutinho P."/>
            <person name="Dacks J.B."/>
            <person name="Durnford D.G."/>
            <person name="Fast N.M."/>
            <person name="Green B.R."/>
            <person name="Grisdale C."/>
            <person name="Hempe F."/>
            <person name="Henrissat B."/>
            <person name="Hoppner M.P."/>
            <person name="Ishida K.-I."/>
            <person name="Kim E."/>
            <person name="Koreny L."/>
            <person name="Kroth P.G."/>
            <person name="Liu Y."/>
            <person name="Malik S.-B."/>
            <person name="Maier U.G."/>
            <person name="McRose D."/>
            <person name="Mock T."/>
            <person name="Neilson J.A."/>
            <person name="Onodera N.T."/>
            <person name="Poole A.M."/>
            <person name="Pritham E.J."/>
            <person name="Richards T.A."/>
            <person name="Rocap G."/>
            <person name="Roy S.W."/>
            <person name="Sarai C."/>
            <person name="Schaack S."/>
            <person name="Shirato S."/>
            <person name="Slamovits C.H."/>
            <person name="Spencer D.F."/>
            <person name="Suzuki S."/>
            <person name="Worden A.Z."/>
            <person name="Zauner S."/>
            <person name="Barry K."/>
            <person name="Bell C."/>
            <person name="Bharti A.K."/>
            <person name="Crow J.A."/>
            <person name="Grimwood J."/>
            <person name="Kramer R."/>
            <person name="Lindquist E."/>
            <person name="Lucas S."/>
            <person name="Salamov A."/>
            <person name="McFadden G.I."/>
            <person name="Lane C.E."/>
            <person name="Keeling P.J."/>
            <person name="Gray M.W."/>
            <person name="Grigoriev I.V."/>
            <person name="Archibald J.M."/>
        </authorList>
    </citation>
    <scope>NUCLEOTIDE SEQUENCE</scope>
    <source>
        <strain evidence="3">CCMP2712</strain>
    </source>
</reference>
<evidence type="ECO:0000313" key="2">
    <source>
        <dbReference type="EnsemblProtists" id="EKX45523"/>
    </source>
</evidence>
<keyword evidence="3" id="KW-1185">Reference proteome</keyword>
<accession>L1JAF0</accession>
<dbReference type="GeneID" id="17302287"/>
<evidence type="ECO:0000313" key="3">
    <source>
        <dbReference type="Proteomes" id="UP000011087"/>
    </source>
</evidence>
<proteinExistence type="predicted"/>
<sequence length="76" mass="8260">MAGRTVALARNVVTPALLEPGRGFLLRWGLLGGSKENSPTVANQARLSRGSLYFFCIDLGIRKPCLHLLAGFPFFV</sequence>
<evidence type="ECO:0000313" key="1">
    <source>
        <dbReference type="EMBL" id="EKX45523.1"/>
    </source>
</evidence>
<dbReference type="Proteomes" id="UP000011087">
    <property type="component" value="Unassembled WGS sequence"/>
</dbReference>
<dbReference type="KEGG" id="gtt:GUITHDRAFT_108397"/>
<organism evidence="1">
    <name type="scientific">Guillardia theta (strain CCMP2712)</name>
    <name type="common">Cryptophyte</name>
    <dbReference type="NCBI Taxonomy" id="905079"/>
    <lineage>
        <taxon>Eukaryota</taxon>
        <taxon>Cryptophyceae</taxon>
        <taxon>Pyrenomonadales</taxon>
        <taxon>Geminigeraceae</taxon>
        <taxon>Guillardia</taxon>
    </lineage>
</organism>
<dbReference type="PaxDb" id="55529-EKX45523"/>
<dbReference type="HOGENOM" id="CLU_2659778_0_0_1"/>
<reference evidence="1 3" key="1">
    <citation type="journal article" date="2012" name="Nature">
        <title>Algal genomes reveal evolutionary mosaicism and the fate of nucleomorphs.</title>
        <authorList>
            <consortium name="DOE Joint Genome Institute"/>
            <person name="Curtis B.A."/>
            <person name="Tanifuji G."/>
            <person name="Burki F."/>
            <person name="Gruber A."/>
            <person name="Irimia M."/>
            <person name="Maruyama S."/>
            <person name="Arias M.C."/>
            <person name="Ball S.G."/>
            <person name="Gile G.H."/>
            <person name="Hirakawa Y."/>
            <person name="Hopkins J.F."/>
            <person name="Kuo A."/>
            <person name="Rensing S.A."/>
            <person name="Schmutz J."/>
            <person name="Symeonidi A."/>
            <person name="Elias M."/>
            <person name="Eveleigh R.J."/>
            <person name="Herman E.K."/>
            <person name="Klute M.J."/>
            <person name="Nakayama T."/>
            <person name="Obornik M."/>
            <person name="Reyes-Prieto A."/>
            <person name="Armbrust E.V."/>
            <person name="Aves S.J."/>
            <person name="Beiko R.G."/>
            <person name="Coutinho P."/>
            <person name="Dacks J.B."/>
            <person name="Durnford D.G."/>
            <person name="Fast N.M."/>
            <person name="Green B.R."/>
            <person name="Grisdale C.J."/>
            <person name="Hempel F."/>
            <person name="Henrissat B."/>
            <person name="Hoppner M.P."/>
            <person name="Ishida K."/>
            <person name="Kim E."/>
            <person name="Koreny L."/>
            <person name="Kroth P.G."/>
            <person name="Liu Y."/>
            <person name="Malik S.B."/>
            <person name="Maier U.G."/>
            <person name="McRose D."/>
            <person name="Mock T."/>
            <person name="Neilson J.A."/>
            <person name="Onodera N.T."/>
            <person name="Poole A.M."/>
            <person name="Pritham E.J."/>
            <person name="Richards T.A."/>
            <person name="Rocap G."/>
            <person name="Roy S.W."/>
            <person name="Sarai C."/>
            <person name="Schaack S."/>
            <person name="Shirato S."/>
            <person name="Slamovits C.H."/>
            <person name="Spencer D.F."/>
            <person name="Suzuki S."/>
            <person name="Worden A.Z."/>
            <person name="Zauner S."/>
            <person name="Barry K."/>
            <person name="Bell C."/>
            <person name="Bharti A.K."/>
            <person name="Crow J.A."/>
            <person name="Grimwood J."/>
            <person name="Kramer R."/>
            <person name="Lindquist E."/>
            <person name="Lucas S."/>
            <person name="Salamov A."/>
            <person name="McFadden G.I."/>
            <person name="Lane C.E."/>
            <person name="Keeling P.J."/>
            <person name="Gray M.W."/>
            <person name="Grigoriev I.V."/>
            <person name="Archibald J.M."/>
        </authorList>
    </citation>
    <scope>NUCLEOTIDE SEQUENCE</scope>
    <source>
        <strain evidence="1 3">CCMP2712</strain>
    </source>
</reference>
<dbReference type="EnsemblProtists" id="EKX45523">
    <property type="protein sequence ID" value="EKX45523"/>
    <property type="gene ID" value="GUITHDRAFT_108397"/>
</dbReference>
<gene>
    <name evidence="1" type="ORF">GUITHDRAFT_108397</name>
</gene>
<dbReference type="EMBL" id="JH992998">
    <property type="protein sequence ID" value="EKX45523.1"/>
    <property type="molecule type" value="Genomic_DNA"/>
</dbReference>
<reference evidence="2" key="3">
    <citation type="submission" date="2016-03" db="UniProtKB">
        <authorList>
            <consortium name="EnsemblProtists"/>
        </authorList>
    </citation>
    <scope>IDENTIFICATION</scope>
</reference>
<name>L1JAF0_GUITC</name>
<dbReference type="AlphaFoldDB" id="L1JAF0"/>
<protein>
    <submittedName>
        <fullName evidence="1 2">Uncharacterized protein</fullName>
    </submittedName>
</protein>